<evidence type="ECO:0000313" key="1">
    <source>
        <dbReference type="EMBL" id="MCQ4924275.1"/>
    </source>
</evidence>
<dbReference type="EMBL" id="JANGAC010000011">
    <property type="protein sequence ID" value="MCQ4924275.1"/>
    <property type="molecule type" value="Genomic_DNA"/>
</dbReference>
<comment type="caution">
    <text evidence="1">The sequence shown here is derived from an EMBL/GenBank/DDBJ whole genome shotgun (WGS) entry which is preliminary data.</text>
</comment>
<proteinExistence type="predicted"/>
<sequence length="102" mass="12027">MDTNEYLVCTECKGVYFQIKREATYLYTYKLETPLTKNLSDKDEGLPFLFDNRELLNSNEYIECRNCGTIYPYDLYSNNKIHFTIVQKAARSDIIEEPEFLG</sequence>
<organism evidence="1 2">
    <name type="scientific">Tissierella carlieri</name>
    <dbReference type="NCBI Taxonomy" id="689904"/>
    <lineage>
        <taxon>Bacteria</taxon>
        <taxon>Bacillati</taxon>
        <taxon>Bacillota</taxon>
        <taxon>Tissierellia</taxon>
        <taxon>Tissierellales</taxon>
        <taxon>Tissierellaceae</taxon>
        <taxon>Tissierella</taxon>
    </lineage>
</organism>
<protein>
    <submittedName>
        <fullName evidence="1">Uncharacterized protein</fullName>
    </submittedName>
</protein>
<accession>A0ABT1SCT2</accession>
<dbReference type="RefSeq" id="WP_256312044.1">
    <property type="nucleotide sequence ID" value="NZ_JANGAC010000011.1"/>
</dbReference>
<gene>
    <name evidence="1" type="ORF">NE686_14325</name>
</gene>
<name>A0ABT1SCT2_9FIRM</name>
<keyword evidence="2" id="KW-1185">Reference proteome</keyword>
<dbReference type="Proteomes" id="UP001524478">
    <property type="component" value="Unassembled WGS sequence"/>
</dbReference>
<evidence type="ECO:0000313" key="2">
    <source>
        <dbReference type="Proteomes" id="UP001524478"/>
    </source>
</evidence>
<reference evidence="1 2" key="1">
    <citation type="submission" date="2022-06" db="EMBL/GenBank/DDBJ databases">
        <title>Isolation of gut microbiota from human fecal samples.</title>
        <authorList>
            <person name="Pamer E.G."/>
            <person name="Barat B."/>
            <person name="Waligurski E."/>
            <person name="Medina S."/>
            <person name="Paddock L."/>
            <person name="Mostad J."/>
        </authorList>
    </citation>
    <scope>NUCLEOTIDE SEQUENCE [LARGE SCALE GENOMIC DNA]</scope>
    <source>
        <strain evidence="1 2">DFI.7.95</strain>
    </source>
</reference>